<evidence type="ECO:0000313" key="1">
    <source>
        <dbReference type="EMBL" id="MBK1631893.1"/>
    </source>
</evidence>
<name>A0ABS1CJ01_9GAMM</name>
<accession>A0ABS1CJ01</accession>
<keyword evidence="2" id="KW-1185">Reference proteome</keyword>
<sequence length="129" mass="13848">MQLGTAVLGYRVAAAAQRERSAQAAECRRGWHPWCDSGFGGPRLAFAAPCPSSRRLRPVPALVAAMMHRVWRCMAVRRWGAVDFGGPRRWSMSCGRGGCGLRASVARAMCSVRAALLRGALRGADGVHA</sequence>
<comment type="caution">
    <text evidence="1">The sequence shown here is derived from an EMBL/GenBank/DDBJ whole genome shotgun (WGS) entry which is preliminary data.</text>
</comment>
<dbReference type="EMBL" id="NRRV01000034">
    <property type="protein sequence ID" value="MBK1631893.1"/>
    <property type="molecule type" value="Genomic_DNA"/>
</dbReference>
<gene>
    <name evidence="1" type="ORF">CKO31_14345</name>
</gene>
<organism evidence="1 2">
    <name type="scientific">Thiohalocapsa halophila</name>
    <dbReference type="NCBI Taxonomy" id="69359"/>
    <lineage>
        <taxon>Bacteria</taxon>
        <taxon>Pseudomonadati</taxon>
        <taxon>Pseudomonadota</taxon>
        <taxon>Gammaproteobacteria</taxon>
        <taxon>Chromatiales</taxon>
        <taxon>Chromatiaceae</taxon>
        <taxon>Thiohalocapsa</taxon>
    </lineage>
</organism>
<proteinExistence type="predicted"/>
<reference evidence="1 2" key="1">
    <citation type="journal article" date="2020" name="Microorganisms">
        <title>Osmotic Adaptation and Compatible Solute Biosynthesis of Phototrophic Bacteria as Revealed from Genome Analyses.</title>
        <authorList>
            <person name="Imhoff J.F."/>
            <person name="Rahn T."/>
            <person name="Kunzel S."/>
            <person name="Keller A."/>
            <person name="Neulinger S.C."/>
        </authorList>
    </citation>
    <scope>NUCLEOTIDE SEQUENCE [LARGE SCALE GENOMIC DNA]</scope>
    <source>
        <strain evidence="1 2">DSM 6210</strain>
    </source>
</reference>
<dbReference type="Proteomes" id="UP000748752">
    <property type="component" value="Unassembled WGS sequence"/>
</dbReference>
<evidence type="ECO:0000313" key="2">
    <source>
        <dbReference type="Proteomes" id="UP000748752"/>
    </source>
</evidence>
<protein>
    <submittedName>
        <fullName evidence="1">Uncharacterized protein</fullName>
    </submittedName>
</protein>